<name>A0A9J6FSJ4_HAELO</name>
<keyword evidence="3" id="KW-1185">Reference proteome</keyword>
<dbReference type="EMBL" id="JABSTR010000003">
    <property type="protein sequence ID" value="KAH9365225.1"/>
    <property type="molecule type" value="Genomic_DNA"/>
</dbReference>
<comment type="caution">
    <text evidence="2">The sequence shown here is derived from an EMBL/GenBank/DDBJ whole genome shotgun (WGS) entry which is preliminary data.</text>
</comment>
<gene>
    <name evidence="2" type="ORF">HPB48_007928</name>
</gene>
<evidence type="ECO:0000313" key="3">
    <source>
        <dbReference type="Proteomes" id="UP000821853"/>
    </source>
</evidence>
<sequence>MEQGSRGDGAVGRLPRRQERDGHAGATQAQSSNAKQLQDIQSAGRDAGRKFWQHIRSQQQTASSCSPMLRDTATGTEHKCTDCLQFMEEYVAARLSTQRMGPKTRQLLLNALNAVVCDGVIPDGWKTSRMRIVYKKGGETCRPESYRPITVTSALYRLMGHILDLGLPDELLQLLISLYTGTQVVIHWGDSLTGPVQVSCNQAEETARHVVLECTELKPPAAVAVTQDPDVPAFFRAGADVQVALPDPLAMSLGFRGPQQQPQ</sequence>
<dbReference type="VEuPathDB" id="VectorBase:HLOH_045796"/>
<dbReference type="AlphaFoldDB" id="A0A9J6FSJ4"/>
<evidence type="ECO:0000313" key="2">
    <source>
        <dbReference type="EMBL" id="KAH9365225.1"/>
    </source>
</evidence>
<accession>A0A9J6FSJ4</accession>
<feature type="compositionally biased region" description="Gly residues" evidence="1">
    <location>
        <begin position="1"/>
        <end position="10"/>
    </location>
</feature>
<feature type="region of interest" description="Disordered" evidence="1">
    <location>
        <begin position="1"/>
        <end position="43"/>
    </location>
</feature>
<dbReference type="Proteomes" id="UP000821853">
    <property type="component" value="Unassembled WGS sequence"/>
</dbReference>
<dbReference type="OrthoDB" id="6437545at2759"/>
<evidence type="ECO:0000256" key="1">
    <source>
        <dbReference type="SAM" id="MobiDB-lite"/>
    </source>
</evidence>
<feature type="compositionally biased region" description="Polar residues" evidence="1">
    <location>
        <begin position="27"/>
        <end position="41"/>
    </location>
</feature>
<protein>
    <submittedName>
        <fullName evidence="2">Uncharacterized protein</fullName>
    </submittedName>
</protein>
<organism evidence="2 3">
    <name type="scientific">Haemaphysalis longicornis</name>
    <name type="common">Bush tick</name>
    <dbReference type="NCBI Taxonomy" id="44386"/>
    <lineage>
        <taxon>Eukaryota</taxon>
        <taxon>Metazoa</taxon>
        <taxon>Ecdysozoa</taxon>
        <taxon>Arthropoda</taxon>
        <taxon>Chelicerata</taxon>
        <taxon>Arachnida</taxon>
        <taxon>Acari</taxon>
        <taxon>Parasitiformes</taxon>
        <taxon>Ixodida</taxon>
        <taxon>Ixodoidea</taxon>
        <taxon>Ixodidae</taxon>
        <taxon>Haemaphysalinae</taxon>
        <taxon>Haemaphysalis</taxon>
    </lineage>
</organism>
<proteinExistence type="predicted"/>
<reference evidence="2 3" key="1">
    <citation type="journal article" date="2020" name="Cell">
        <title>Large-Scale Comparative Analyses of Tick Genomes Elucidate Their Genetic Diversity and Vector Capacities.</title>
        <authorList>
            <consortium name="Tick Genome and Microbiome Consortium (TIGMIC)"/>
            <person name="Jia N."/>
            <person name="Wang J."/>
            <person name="Shi W."/>
            <person name="Du L."/>
            <person name="Sun Y."/>
            <person name="Zhan W."/>
            <person name="Jiang J.F."/>
            <person name="Wang Q."/>
            <person name="Zhang B."/>
            <person name="Ji P."/>
            <person name="Bell-Sakyi L."/>
            <person name="Cui X.M."/>
            <person name="Yuan T.T."/>
            <person name="Jiang B.G."/>
            <person name="Yang W.F."/>
            <person name="Lam T.T."/>
            <person name="Chang Q.C."/>
            <person name="Ding S.J."/>
            <person name="Wang X.J."/>
            <person name="Zhu J.G."/>
            <person name="Ruan X.D."/>
            <person name="Zhao L."/>
            <person name="Wei J.T."/>
            <person name="Ye R.Z."/>
            <person name="Que T.C."/>
            <person name="Du C.H."/>
            <person name="Zhou Y.H."/>
            <person name="Cheng J.X."/>
            <person name="Dai P.F."/>
            <person name="Guo W.B."/>
            <person name="Han X.H."/>
            <person name="Huang E.J."/>
            <person name="Li L.F."/>
            <person name="Wei W."/>
            <person name="Gao Y.C."/>
            <person name="Liu J.Z."/>
            <person name="Shao H.Z."/>
            <person name="Wang X."/>
            <person name="Wang C.C."/>
            <person name="Yang T.C."/>
            <person name="Huo Q.B."/>
            <person name="Li W."/>
            <person name="Chen H.Y."/>
            <person name="Chen S.E."/>
            <person name="Zhou L.G."/>
            <person name="Ni X.B."/>
            <person name="Tian J.H."/>
            <person name="Sheng Y."/>
            <person name="Liu T."/>
            <person name="Pan Y.S."/>
            <person name="Xia L.Y."/>
            <person name="Li J."/>
            <person name="Zhao F."/>
            <person name="Cao W.C."/>
        </authorList>
    </citation>
    <scope>NUCLEOTIDE SEQUENCE [LARGE SCALE GENOMIC DNA]</scope>
    <source>
        <strain evidence="2">HaeL-2018</strain>
    </source>
</reference>